<accession>A0ACB9N699</accession>
<reference evidence="1 2" key="1">
    <citation type="journal article" date="2022" name="DNA Res.">
        <title>Chromosomal-level genome assembly of the orchid tree Bauhinia variegata (Leguminosae; Cercidoideae) supports the allotetraploid origin hypothesis of Bauhinia.</title>
        <authorList>
            <person name="Zhong Y."/>
            <person name="Chen Y."/>
            <person name="Zheng D."/>
            <person name="Pang J."/>
            <person name="Liu Y."/>
            <person name="Luo S."/>
            <person name="Meng S."/>
            <person name="Qian L."/>
            <person name="Wei D."/>
            <person name="Dai S."/>
            <person name="Zhou R."/>
        </authorList>
    </citation>
    <scope>NUCLEOTIDE SEQUENCE [LARGE SCALE GENOMIC DNA]</scope>
    <source>
        <strain evidence="1">BV-YZ2020</strain>
    </source>
</reference>
<gene>
    <name evidence="1" type="ORF">L6164_016992</name>
</gene>
<name>A0ACB9N699_BAUVA</name>
<dbReference type="Proteomes" id="UP000828941">
    <property type="component" value="Chromosome 7"/>
</dbReference>
<protein>
    <submittedName>
        <fullName evidence="1">Uncharacterized protein</fullName>
    </submittedName>
</protein>
<sequence length="231" mass="26173">MLALCLGINFPRKLPASCFRFISFKLASTAFAHLNSATFLDHHKLTDDKEIISSCSCPSEEPSSVHHSYELDTFRVVEELNRLRLEPTVALNFFRQVKVLGFQHNISTYAAVIRILCYWGLDRKLNSLFVELIALAKQNPSVEIQGLFEVLLEGVVGAEGNHQHLLLALDGLVKAYVSLNMFDEAIDFLFQTRRRGIVPHIFTCNFLINRLVGHGQVDMALAIYKQLKRLV</sequence>
<keyword evidence="2" id="KW-1185">Reference proteome</keyword>
<comment type="caution">
    <text evidence="1">The sequence shown here is derived from an EMBL/GenBank/DDBJ whole genome shotgun (WGS) entry which is preliminary data.</text>
</comment>
<organism evidence="1 2">
    <name type="scientific">Bauhinia variegata</name>
    <name type="common">Purple orchid tree</name>
    <name type="synonym">Phanera variegata</name>
    <dbReference type="NCBI Taxonomy" id="167791"/>
    <lineage>
        <taxon>Eukaryota</taxon>
        <taxon>Viridiplantae</taxon>
        <taxon>Streptophyta</taxon>
        <taxon>Embryophyta</taxon>
        <taxon>Tracheophyta</taxon>
        <taxon>Spermatophyta</taxon>
        <taxon>Magnoliopsida</taxon>
        <taxon>eudicotyledons</taxon>
        <taxon>Gunneridae</taxon>
        <taxon>Pentapetalae</taxon>
        <taxon>rosids</taxon>
        <taxon>fabids</taxon>
        <taxon>Fabales</taxon>
        <taxon>Fabaceae</taxon>
        <taxon>Cercidoideae</taxon>
        <taxon>Cercideae</taxon>
        <taxon>Bauhiniinae</taxon>
        <taxon>Bauhinia</taxon>
    </lineage>
</organism>
<dbReference type="EMBL" id="CM039432">
    <property type="protein sequence ID" value="KAI4332052.1"/>
    <property type="molecule type" value="Genomic_DNA"/>
</dbReference>
<proteinExistence type="predicted"/>
<evidence type="ECO:0000313" key="1">
    <source>
        <dbReference type="EMBL" id="KAI4332052.1"/>
    </source>
</evidence>
<evidence type="ECO:0000313" key="2">
    <source>
        <dbReference type="Proteomes" id="UP000828941"/>
    </source>
</evidence>